<accession>A0A4V3C3C3</accession>
<evidence type="ECO:0000256" key="1">
    <source>
        <dbReference type="SAM" id="MobiDB-lite"/>
    </source>
</evidence>
<organism evidence="2 3">
    <name type="scientific">Pedobacter duraquae</name>
    <dbReference type="NCBI Taxonomy" id="425511"/>
    <lineage>
        <taxon>Bacteria</taxon>
        <taxon>Pseudomonadati</taxon>
        <taxon>Bacteroidota</taxon>
        <taxon>Sphingobacteriia</taxon>
        <taxon>Sphingobacteriales</taxon>
        <taxon>Sphingobacteriaceae</taxon>
        <taxon>Pedobacter</taxon>
    </lineage>
</organism>
<feature type="compositionally biased region" description="Basic and acidic residues" evidence="1">
    <location>
        <begin position="410"/>
        <end position="423"/>
    </location>
</feature>
<reference evidence="2 3" key="1">
    <citation type="submission" date="2019-03" db="EMBL/GenBank/DDBJ databases">
        <title>Genomic Encyclopedia of Archaeal and Bacterial Type Strains, Phase II (KMG-II): from individual species to whole genera.</title>
        <authorList>
            <person name="Goeker M."/>
        </authorList>
    </citation>
    <scope>NUCLEOTIDE SEQUENCE [LARGE SCALE GENOMIC DNA]</scope>
    <source>
        <strain evidence="2 3">DSM 19034</strain>
    </source>
</reference>
<evidence type="ECO:0000313" key="2">
    <source>
        <dbReference type="EMBL" id="TDO21519.1"/>
    </source>
</evidence>
<evidence type="ECO:0000313" key="3">
    <source>
        <dbReference type="Proteomes" id="UP000295499"/>
    </source>
</evidence>
<feature type="region of interest" description="Disordered" evidence="1">
    <location>
        <begin position="400"/>
        <end position="425"/>
    </location>
</feature>
<dbReference type="Proteomes" id="UP000295499">
    <property type="component" value="Unassembled WGS sequence"/>
</dbReference>
<dbReference type="EMBL" id="SNWM01000003">
    <property type="protein sequence ID" value="TDO21519.1"/>
    <property type="molecule type" value="Genomic_DNA"/>
</dbReference>
<keyword evidence="3" id="KW-1185">Reference proteome</keyword>
<protein>
    <recommendedName>
        <fullName evidence="4">Tetratricopeptide repeat protein</fullName>
    </recommendedName>
</protein>
<sequence length="475" mass="54091">MDQDKEISTYVSALIASPEKLSASDVPVLQDLLERYPYFQPLHLLLAKAGTELPEAQNMLTTAVIHTNGELVYDFLHRKQWNQNHLIAAEVTPPTDEPSIYELIDTKQAIDEQEIFEEIGEIDPHEFPVTELTHTEVSALTLETAADFLADADVETAERNTEHQEEETEKPSFDIETAETDVVEEEETIVEVPTAPADAEYRQESVAVETAENEFIEEEESTDIVVEAEGTPEPAETKSIPAIETQEDAFVLENIMSTDFFAFEQSFASPAVATPEIEEASEPVAHHEYVEAEAAVQHAEPEVIAEEVLQQEGNEVTNYHDEKMPYTFLWWLAKTRKEYQTIFQPYVSLKKNNPSELQQQYVEHIFHIQSPFNPEEILNNTPELHGDPKDVAIIDNFIKKDPQISPPRPDQIDNENKARKSAEDQNDVVSETLAKIYIEQMLYHKAIDTYDKLSLKFPEKSRYFADLIQSIKKKI</sequence>
<comment type="caution">
    <text evidence="2">The sequence shown here is derived from an EMBL/GenBank/DDBJ whole genome shotgun (WGS) entry which is preliminary data.</text>
</comment>
<dbReference type="OrthoDB" id="594666at2"/>
<evidence type="ECO:0008006" key="4">
    <source>
        <dbReference type="Google" id="ProtNLM"/>
    </source>
</evidence>
<dbReference type="AlphaFoldDB" id="A0A4V3C3C3"/>
<name>A0A4V3C3C3_9SPHI</name>
<gene>
    <name evidence="2" type="ORF">CLV32_2624</name>
</gene>
<dbReference type="RefSeq" id="WP_133556085.1">
    <property type="nucleotide sequence ID" value="NZ_SNWM01000003.1"/>
</dbReference>
<proteinExistence type="predicted"/>